<keyword evidence="1" id="KW-0472">Membrane</keyword>
<accession>A0A840N4W2</accession>
<evidence type="ECO:0000313" key="3">
    <source>
        <dbReference type="Proteomes" id="UP000521227"/>
    </source>
</evidence>
<sequence length="34" mass="3640">MSTTQLRGVCNGFISASYFGIALLAGTFLFIALR</sequence>
<dbReference type="EMBL" id="JACHIJ010000011">
    <property type="protein sequence ID" value="MBB5055083.1"/>
    <property type="molecule type" value="Genomic_DNA"/>
</dbReference>
<keyword evidence="1" id="KW-0812">Transmembrane</keyword>
<name>A0A840N4W2_9BRAD</name>
<comment type="caution">
    <text evidence="2">The sequence shown here is derived from an EMBL/GenBank/DDBJ whole genome shotgun (WGS) entry which is preliminary data.</text>
</comment>
<feature type="transmembrane region" description="Helical" evidence="1">
    <location>
        <begin position="12"/>
        <end position="33"/>
    </location>
</feature>
<protein>
    <submittedName>
        <fullName evidence="2">Uncharacterized protein</fullName>
    </submittedName>
</protein>
<gene>
    <name evidence="2" type="ORF">HNQ36_005094</name>
</gene>
<dbReference type="Proteomes" id="UP000521227">
    <property type="component" value="Unassembled WGS sequence"/>
</dbReference>
<organism evidence="2 3">
    <name type="scientific">Afipia massiliensis</name>
    <dbReference type="NCBI Taxonomy" id="211460"/>
    <lineage>
        <taxon>Bacteria</taxon>
        <taxon>Pseudomonadati</taxon>
        <taxon>Pseudomonadota</taxon>
        <taxon>Alphaproteobacteria</taxon>
        <taxon>Hyphomicrobiales</taxon>
        <taxon>Nitrobacteraceae</taxon>
        <taxon>Afipia</taxon>
    </lineage>
</organism>
<keyword evidence="1" id="KW-1133">Transmembrane helix</keyword>
<proteinExistence type="predicted"/>
<dbReference type="AlphaFoldDB" id="A0A840N4W2"/>
<reference evidence="2 3" key="1">
    <citation type="submission" date="2020-08" db="EMBL/GenBank/DDBJ databases">
        <title>Genomic Encyclopedia of Type Strains, Phase IV (KMG-IV): sequencing the most valuable type-strain genomes for metagenomic binning, comparative biology and taxonomic classification.</title>
        <authorList>
            <person name="Goeker M."/>
        </authorList>
    </citation>
    <scope>NUCLEOTIDE SEQUENCE [LARGE SCALE GENOMIC DNA]</scope>
    <source>
        <strain evidence="2 3">DSM 17498</strain>
    </source>
</reference>
<evidence type="ECO:0000313" key="2">
    <source>
        <dbReference type="EMBL" id="MBB5055083.1"/>
    </source>
</evidence>
<evidence type="ECO:0000256" key="1">
    <source>
        <dbReference type="SAM" id="Phobius"/>
    </source>
</evidence>